<dbReference type="InterPro" id="IPR018247">
    <property type="entry name" value="EF_Hand_1_Ca_BS"/>
</dbReference>
<dbReference type="PANTHER" id="PTHR22576:SF37">
    <property type="entry name" value="MUCOSA-ASSOCIATED LYMPHOID TISSUE LYMPHOMA TRANSLOCATION PROTEIN 1"/>
    <property type="match status" value="1"/>
</dbReference>
<feature type="transmembrane region" description="Helical" evidence="2">
    <location>
        <begin position="890"/>
        <end position="908"/>
    </location>
</feature>
<feature type="transmembrane region" description="Helical" evidence="2">
    <location>
        <begin position="803"/>
        <end position="824"/>
    </location>
</feature>
<name>A0A561B0V0_9ACTN</name>
<keyword evidence="5" id="KW-1185">Reference proteome</keyword>
<feature type="transmembrane region" description="Helical" evidence="2">
    <location>
        <begin position="538"/>
        <end position="560"/>
    </location>
</feature>
<dbReference type="GO" id="GO:0004197">
    <property type="term" value="F:cysteine-type endopeptidase activity"/>
    <property type="evidence" value="ECO:0007669"/>
    <property type="project" value="InterPro"/>
</dbReference>
<dbReference type="InterPro" id="IPR011600">
    <property type="entry name" value="Pept_C14_caspase"/>
</dbReference>
<dbReference type="Proteomes" id="UP000318380">
    <property type="component" value="Unassembled WGS sequence"/>
</dbReference>
<dbReference type="InterPro" id="IPR052039">
    <property type="entry name" value="Caspase-related_regulators"/>
</dbReference>
<dbReference type="GO" id="GO:0006508">
    <property type="term" value="P:proteolysis"/>
    <property type="evidence" value="ECO:0007669"/>
    <property type="project" value="InterPro"/>
</dbReference>
<dbReference type="EMBL" id="VIVK01000004">
    <property type="protein sequence ID" value="TWD72462.1"/>
    <property type="molecule type" value="Genomic_DNA"/>
</dbReference>
<evidence type="ECO:0000256" key="2">
    <source>
        <dbReference type="SAM" id="Phobius"/>
    </source>
</evidence>
<dbReference type="InterPro" id="IPR029030">
    <property type="entry name" value="Caspase-like_dom_sf"/>
</dbReference>
<keyword evidence="2" id="KW-0472">Membrane</keyword>
<evidence type="ECO:0000259" key="3">
    <source>
        <dbReference type="Pfam" id="PF00656"/>
    </source>
</evidence>
<evidence type="ECO:0000313" key="4">
    <source>
        <dbReference type="EMBL" id="TWD72462.1"/>
    </source>
</evidence>
<feature type="transmembrane region" description="Helical" evidence="2">
    <location>
        <begin position="830"/>
        <end position="851"/>
    </location>
</feature>
<feature type="transmembrane region" description="Helical" evidence="2">
    <location>
        <begin position="858"/>
        <end position="878"/>
    </location>
</feature>
<feature type="region of interest" description="Disordered" evidence="1">
    <location>
        <begin position="424"/>
        <end position="456"/>
    </location>
</feature>
<dbReference type="SUPFAM" id="SSF52129">
    <property type="entry name" value="Caspase-like"/>
    <property type="match status" value="1"/>
</dbReference>
<reference evidence="4 5" key="1">
    <citation type="submission" date="2019-06" db="EMBL/GenBank/DDBJ databases">
        <title>Sequencing the genomes of 1000 actinobacteria strains.</title>
        <authorList>
            <person name="Klenk H.-P."/>
        </authorList>
    </citation>
    <scope>NUCLEOTIDE SEQUENCE [LARGE SCALE GENOMIC DNA]</scope>
    <source>
        <strain evidence="4 5">DSM 24683</strain>
    </source>
</reference>
<dbReference type="AlphaFoldDB" id="A0A561B0V0"/>
<proteinExistence type="predicted"/>
<feature type="transmembrane region" description="Helical" evidence="2">
    <location>
        <begin position="942"/>
        <end position="962"/>
    </location>
</feature>
<protein>
    <submittedName>
        <fullName evidence="4">Caspase domain-containing protein</fullName>
    </submittedName>
</protein>
<dbReference type="OrthoDB" id="491589at2"/>
<dbReference type="PROSITE" id="PS00018">
    <property type="entry name" value="EF_HAND_1"/>
    <property type="match status" value="1"/>
</dbReference>
<dbReference type="Gene3D" id="3.40.50.1460">
    <property type="match status" value="1"/>
</dbReference>
<sequence length="986" mass="102684">MRAVDGSRVALVVANDRYADPGLRRLVAPAQDAAALAEVLADPAVGGFEVRVLRNEPAQEIRFAVEDFFADRAPEDLLVLHFSCHGLKNAAGELFLAVADTKPTRLASTAVAADFVNRQMADSRAQRIALFLDCCYGGAFPRGMVVRAAGEAQVRDAFAGQDEVGGGRGRVVVTASSAMEYAFEGEQLASDSAGSPSVFTSAVVAGLASGEADRDGDGWIGLTELVGYVGDRVHLVTPNQHPQMWTFGSSGELLIARSRVRRITPAPPAPELLEAMESPLSATRFGVVDFLRERVGEADLAQAFGAWEALHRMTEDDSRKVSETARTALAEAVPRVEAESVTLTTSMPEATSTTVRLAGPPLARTAVASTEAGWLDVDQDGAEIRLTATPPAEGIHEAVLELQGPTGESTVLVHLLVGADVELPATGSMPEPQPLPEPAPEPEPHPTPEPEPPAVATASVREPAVVPWWVVGVLAIGAFALVAMNWPGALESRKIWTDEDQTGWRVFRSWDDALVLGSFVALAGALVARFADRWAPVALGVVAGCAVSFVETGVLILLARLSGEEFGVWVAVTVVAAGMATLIAVRYRPIRWAFWPVGAAAAGLVVAGGIVQLVGAGLRHDDGIAFLTVSPLVALDPVVGVALAWLAVAATDRRSRTWLSAAAATYAILAAYSALAALHDGAPAVFLASLGGTVLIVVGLALSARRPLAAGEPITRPTAATLWLRQNPTVIVVAGLLFAVLLVFFNLAAVDRGLRLWYNTSYGSPDVSRHLTDGILTTAVLMLIGAVLAGFRGRLGRYGMGAAAGSAALFATGGVVVLGGRIWYDDNLYVWSASLVIAAVLLAVVLFGTAATEYRRPATASTVVLGAGLALLLVFQLIPDQSGPSAATYTHGLSLLLPVTATGLVLLASLTANPVAVGAAVSYLVLFCAAGVYPISINNAPVYFGAMIAGHLVLLLALYLGLRLPTPASPSGVNLAVPHSDHGGVG</sequence>
<feature type="compositionally biased region" description="Pro residues" evidence="1">
    <location>
        <begin position="431"/>
        <end position="441"/>
    </location>
</feature>
<feature type="transmembrane region" description="Helical" evidence="2">
    <location>
        <begin position="770"/>
        <end position="791"/>
    </location>
</feature>
<feature type="domain" description="Peptidase C14 caspase" evidence="3">
    <location>
        <begin position="8"/>
        <end position="234"/>
    </location>
</feature>
<dbReference type="NCBIfam" id="NF047832">
    <property type="entry name" value="caspase_w_EACC1"/>
    <property type="match status" value="1"/>
</dbReference>
<feature type="transmembrane region" description="Helical" evidence="2">
    <location>
        <begin position="566"/>
        <end position="585"/>
    </location>
</feature>
<feature type="transmembrane region" description="Helical" evidence="2">
    <location>
        <begin position="466"/>
        <end position="486"/>
    </location>
</feature>
<feature type="transmembrane region" description="Helical" evidence="2">
    <location>
        <begin position="730"/>
        <end position="750"/>
    </location>
</feature>
<gene>
    <name evidence="4" type="ORF">FB561_7454</name>
</gene>
<dbReference type="Pfam" id="PF00656">
    <property type="entry name" value="Peptidase_C14"/>
    <property type="match status" value="1"/>
</dbReference>
<dbReference type="PANTHER" id="PTHR22576">
    <property type="entry name" value="MUCOSA ASSOCIATED LYMPHOID TISSUE LYMPHOMA TRANSLOCATION PROTEIN 1/PARACASPASE"/>
    <property type="match status" value="1"/>
</dbReference>
<feature type="transmembrane region" description="Helical" evidence="2">
    <location>
        <begin position="684"/>
        <end position="704"/>
    </location>
</feature>
<comment type="caution">
    <text evidence="4">The sequence shown here is derived from an EMBL/GenBank/DDBJ whole genome shotgun (WGS) entry which is preliminary data.</text>
</comment>
<keyword evidence="2" id="KW-1133">Transmembrane helix</keyword>
<accession>A0A561B0V0</accession>
<evidence type="ECO:0000313" key="5">
    <source>
        <dbReference type="Proteomes" id="UP000318380"/>
    </source>
</evidence>
<organism evidence="4 5">
    <name type="scientific">Kribbella amoyensis</name>
    <dbReference type="NCBI Taxonomy" id="996641"/>
    <lineage>
        <taxon>Bacteria</taxon>
        <taxon>Bacillati</taxon>
        <taxon>Actinomycetota</taxon>
        <taxon>Actinomycetes</taxon>
        <taxon>Propionibacteriales</taxon>
        <taxon>Kribbellaceae</taxon>
        <taxon>Kribbella</taxon>
    </lineage>
</organism>
<feature type="transmembrane region" description="Helical" evidence="2">
    <location>
        <begin position="624"/>
        <end position="646"/>
    </location>
</feature>
<keyword evidence="2" id="KW-0812">Transmembrane</keyword>
<evidence type="ECO:0000256" key="1">
    <source>
        <dbReference type="SAM" id="MobiDB-lite"/>
    </source>
</evidence>
<feature type="transmembrane region" description="Helical" evidence="2">
    <location>
        <begin position="915"/>
        <end position="936"/>
    </location>
</feature>
<feature type="transmembrane region" description="Helical" evidence="2">
    <location>
        <begin position="592"/>
        <end position="618"/>
    </location>
</feature>
<feature type="transmembrane region" description="Helical" evidence="2">
    <location>
        <begin position="658"/>
        <end position="678"/>
    </location>
</feature>